<name>A0ACC0AE66_CATRO</name>
<sequence>MMNNDAELPKAKAKEESDSMDVDDFSVGEQTEIIVVREYKQDSRKSNMDSINRELSEIISMQESFMDLPLSMPTRTAFLDMGVDKIKMNKMYLLARDLLKYHSSDPSLICGYASRSKEGQILKSVNLLITTPLDLLDHLQNTKGFSYENLKYLMVDEADRILELSFEEEMRKIISILPKKKQTVISSESQMKVEDLVCLSLQKTGVYIESNDGRKETLAAKKRRKSSRKKGSQYRGRLRAGKKVNLLRKINLYGWRVMKNPKEFGLIN</sequence>
<proteinExistence type="predicted"/>
<dbReference type="Proteomes" id="UP001060085">
    <property type="component" value="Linkage Group LG06"/>
</dbReference>
<accession>A0ACC0AE66</accession>
<keyword evidence="2" id="KW-1185">Reference proteome</keyword>
<protein>
    <submittedName>
        <fullName evidence="1">Uncharacterized protein</fullName>
    </submittedName>
</protein>
<gene>
    <name evidence="1" type="ORF">M9H77_27071</name>
</gene>
<evidence type="ECO:0000313" key="1">
    <source>
        <dbReference type="EMBL" id="KAI5658278.1"/>
    </source>
</evidence>
<evidence type="ECO:0000313" key="2">
    <source>
        <dbReference type="Proteomes" id="UP001060085"/>
    </source>
</evidence>
<comment type="caution">
    <text evidence="1">The sequence shown here is derived from an EMBL/GenBank/DDBJ whole genome shotgun (WGS) entry which is preliminary data.</text>
</comment>
<organism evidence="1 2">
    <name type="scientific">Catharanthus roseus</name>
    <name type="common">Madagascar periwinkle</name>
    <name type="synonym">Vinca rosea</name>
    <dbReference type="NCBI Taxonomy" id="4058"/>
    <lineage>
        <taxon>Eukaryota</taxon>
        <taxon>Viridiplantae</taxon>
        <taxon>Streptophyta</taxon>
        <taxon>Embryophyta</taxon>
        <taxon>Tracheophyta</taxon>
        <taxon>Spermatophyta</taxon>
        <taxon>Magnoliopsida</taxon>
        <taxon>eudicotyledons</taxon>
        <taxon>Gunneridae</taxon>
        <taxon>Pentapetalae</taxon>
        <taxon>asterids</taxon>
        <taxon>lamiids</taxon>
        <taxon>Gentianales</taxon>
        <taxon>Apocynaceae</taxon>
        <taxon>Rauvolfioideae</taxon>
        <taxon>Vinceae</taxon>
        <taxon>Catharanthinae</taxon>
        <taxon>Catharanthus</taxon>
    </lineage>
</organism>
<reference evidence="2" key="1">
    <citation type="journal article" date="2023" name="Nat. Plants">
        <title>Single-cell RNA sequencing provides a high-resolution roadmap for understanding the multicellular compartmentation of specialized metabolism.</title>
        <authorList>
            <person name="Sun S."/>
            <person name="Shen X."/>
            <person name="Li Y."/>
            <person name="Li Y."/>
            <person name="Wang S."/>
            <person name="Li R."/>
            <person name="Zhang H."/>
            <person name="Shen G."/>
            <person name="Guo B."/>
            <person name="Wei J."/>
            <person name="Xu J."/>
            <person name="St-Pierre B."/>
            <person name="Chen S."/>
            <person name="Sun C."/>
        </authorList>
    </citation>
    <scope>NUCLEOTIDE SEQUENCE [LARGE SCALE GENOMIC DNA]</scope>
</reference>
<dbReference type="EMBL" id="CM044706">
    <property type="protein sequence ID" value="KAI5658278.1"/>
    <property type="molecule type" value="Genomic_DNA"/>
</dbReference>